<dbReference type="Pfam" id="PF11377">
    <property type="entry name" value="DUF3180"/>
    <property type="match status" value="1"/>
</dbReference>
<keyword evidence="1" id="KW-0472">Membrane</keyword>
<name>A0A4P6EQH2_9MICO</name>
<evidence type="ECO:0000313" key="2">
    <source>
        <dbReference type="EMBL" id="QAY63669.1"/>
    </source>
</evidence>
<dbReference type="Proteomes" id="UP000291758">
    <property type="component" value="Chromosome"/>
</dbReference>
<dbReference type="EMBL" id="CP035495">
    <property type="protein sequence ID" value="QAY63669.1"/>
    <property type="molecule type" value="Genomic_DNA"/>
</dbReference>
<dbReference type="InterPro" id="IPR021517">
    <property type="entry name" value="DUF3180"/>
</dbReference>
<protein>
    <submittedName>
        <fullName evidence="2">DUF3180 domain-containing protein</fullName>
    </submittedName>
</protein>
<reference evidence="2 3" key="1">
    <citation type="submission" date="2019-01" db="EMBL/GenBank/DDBJ databases">
        <title>Genome sequencing of strain 2JSPR-7.</title>
        <authorList>
            <person name="Heo J."/>
            <person name="Kim S.-J."/>
            <person name="Kim J.-S."/>
            <person name="Hong S.-B."/>
            <person name="Kwon S.-W."/>
        </authorList>
    </citation>
    <scope>NUCLEOTIDE SEQUENCE [LARGE SCALE GENOMIC DNA]</scope>
    <source>
        <strain evidence="2 3">2JSPR-7</strain>
    </source>
</reference>
<evidence type="ECO:0000256" key="1">
    <source>
        <dbReference type="SAM" id="Phobius"/>
    </source>
</evidence>
<feature type="transmembrane region" description="Helical" evidence="1">
    <location>
        <begin position="80"/>
        <end position="97"/>
    </location>
</feature>
<organism evidence="2 3">
    <name type="scientific">Xylanimonas allomyrinae</name>
    <dbReference type="NCBI Taxonomy" id="2509459"/>
    <lineage>
        <taxon>Bacteria</taxon>
        <taxon>Bacillati</taxon>
        <taxon>Actinomycetota</taxon>
        <taxon>Actinomycetes</taxon>
        <taxon>Micrococcales</taxon>
        <taxon>Promicromonosporaceae</taxon>
        <taxon>Xylanimonas</taxon>
    </lineage>
</organism>
<accession>A0A4P6EQH2</accession>
<keyword evidence="3" id="KW-1185">Reference proteome</keyword>
<gene>
    <name evidence="2" type="ORF">ET495_10885</name>
</gene>
<sequence>MHRTPLRVLVLTAVGVTGVAALVMRALATTGARLPRVAWVEWIAILALAALIFWMGWAVRAYQKGTRPNLDPVRAARTFVLAKAAALTGAILAGRYLAAVLDVVGDLGIPSQRDRALAAGVAVVCSVVLTVVGVVVEKFCELPPPEDEAERDGDHGPEVLAG</sequence>
<dbReference type="AlphaFoldDB" id="A0A4P6EQH2"/>
<dbReference type="KEGG" id="xyl:ET495_10885"/>
<keyword evidence="1" id="KW-0812">Transmembrane</keyword>
<evidence type="ECO:0000313" key="3">
    <source>
        <dbReference type="Proteomes" id="UP000291758"/>
    </source>
</evidence>
<keyword evidence="1" id="KW-1133">Transmembrane helix</keyword>
<feature type="transmembrane region" description="Helical" evidence="1">
    <location>
        <begin position="117"/>
        <end position="136"/>
    </location>
</feature>
<proteinExistence type="predicted"/>
<feature type="transmembrane region" description="Helical" evidence="1">
    <location>
        <begin position="38"/>
        <end position="59"/>
    </location>
</feature>